<dbReference type="Proteomes" id="UP000295741">
    <property type="component" value="Unassembled WGS sequence"/>
</dbReference>
<sequence>MNCKVRYWLGFVFVLMVLPVLVKSQQRPYYTQYIMNNYIINPAVAGIENYWDVKASHRMQWVGIQDAPVTTYITIHGPLKKDDFGWETATSMRARGENPRGDAYWRSYQSAAPHHGVGFTMLNDKTGPLNRFAAFGTYSYHLGISSNTSLAAGISAGFSNMSLDASKLNFGTTTVDPAVASSGMINQIRPDISAGLWLYSKDYFVGLAAQQIVPQNVAFSNNTVYVEKGKLVPHLFLSAGYRLQLSRDVSLLPSTLVRYVSPLPLGFDINAKFMYQDLLWLGGSYRYQDGFAGMVGLNVSHNINIGYSYDLQTSRINTVSKGTHEILIGFQLGNKYGDWCPRNLW</sequence>
<accession>A0A4R6IN57</accession>
<dbReference type="OrthoDB" id="626665at2"/>
<name>A0A4R6IN57_9BACT</name>
<protein>
    <submittedName>
        <fullName evidence="1">Type IX secretion system PorP/SprF family membrane protein</fullName>
    </submittedName>
</protein>
<dbReference type="Pfam" id="PF11751">
    <property type="entry name" value="PorP_SprF"/>
    <property type="match status" value="1"/>
</dbReference>
<comment type="caution">
    <text evidence="1">The sequence shown here is derived from an EMBL/GenBank/DDBJ whole genome shotgun (WGS) entry which is preliminary data.</text>
</comment>
<reference evidence="1 2" key="1">
    <citation type="submission" date="2019-03" db="EMBL/GenBank/DDBJ databases">
        <title>Genomic Encyclopedia of Archaeal and Bacterial Type Strains, Phase II (KMG-II): from individual species to whole genera.</title>
        <authorList>
            <person name="Goeker M."/>
        </authorList>
    </citation>
    <scope>NUCLEOTIDE SEQUENCE [LARGE SCALE GENOMIC DNA]</scope>
    <source>
        <strain evidence="1 2">DSM 28323</strain>
    </source>
</reference>
<dbReference type="NCBIfam" id="TIGR03519">
    <property type="entry name" value="T9SS_PorP_fam"/>
    <property type="match status" value="1"/>
</dbReference>
<proteinExistence type="predicted"/>
<organism evidence="1 2">
    <name type="scientific">Sediminibacterium goheungense</name>
    <dbReference type="NCBI Taxonomy" id="1086393"/>
    <lineage>
        <taxon>Bacteria</taxon>
        <taxon>Pseudomonadati</taxon>
        <taxon>Bacteroidota</taxon>
        <taxon>Chitinophagia</taxon>
        <taxon>Chitinophagales</taxon>
        <taxon>Chitinophagaceae</taxon>
        <taxon>Sediminibacterium</taxon>
    </lineage>
</organism>
<dbReference type="InterPro" id="IPR019861">
    <property type="entry name" value="PorP/SprF_Bacteroidetes"/>
</dbReference>
<evidence type="ECO:0000313" key="1">
    <source>
        <dbReference type="EMBL" id="TDO23664.1"/>
    </source>
</evidence>
<dbReference type="AlphaFoldDB" id="A0A4R6IN57"/>
<keyword evidence="2" id="KW-1185">Reference proteome</keyword>
<evidence type="ECO:0000313" key="2">
    <source>
        <dbReference type="Proteomes" id="UP000295741"/>
    </source>
</evidence>
<gene>
    <name evidence="1" type="ORF">BC659_3278</name>
</gene>
<dbReference type="EMBL" id="SNWP01000015">
    <property type="protein sequence ID" value="TDO23664.1"/>
    <property type="molecule type" value="Genomic_DNA"/>
</dbReference>